<evidence type="ECO:0000313" key="8">
    <source>
        <dbReference type="Proteomes" id="UP000070226"/>
    </source>
</evidence>
<comment type="subcellular location">
    <subcellularLocation>
        <location evidence="1">Cell membrane</location>
        <topology evidence="1">Multi-pass membrane protein</topology>
    </subcellularLocation>
</comment>
<dbReference type="EMBL" id="LRQT01000001">
    <property type="protein sequence ID" value="KXA65661.1"/>
    <property type="molecule type" value="Genomic_DNA"/>
</dbReference>
<dbReference type="STRING" id="39777.B7L28_01765"/>
<comment type="similarity">
    <text evidence="2">Belongs to the UPF0410 family.</text>
</comment>
<reference evidence="7 8" key="1">
    <citation type="submission" date="2016-01" db="EMBL/GenBank/DDBJ databases">
        <authorList>
            <person name="Oliw E.H."/>
        </authorList>
    </citation>
    <scope>NUCLEOTIDE SEQUENCE [LARGE SCALE GENOMIC DNA]</scope>
    <source>
        <strain evidence="7 8">CMW7756B</strain>
    </source>
</reference>
<gene>
    <name evidence="7" type="ORF">HMPREF3233_00027</name>
</gene>
<dbReference type="GO" id="GO:0005886">
    <property type="term" value="C:plasma membrane"/>
    <property type="evidence" value="ECO:0007669"/>
    <property type="project" value="UniProtKB-SubCell"/>
</dbReference>
<dbReference type="PATRIC" id="fig|39777.7.peg.27"/>
<evidence type="ECO:0000256" key="3">
    <source>
        <dbReference type="ARBA" id="ARBA00022475"/>
    </source>
</evidence>
<dbReference type="Pfam" id="PF04226">
    <property type="entry name" value="Transgly_assoc"/>
    <property type="match status" value="1"/>
</dbReference>
<dbReference type="PANTHER" id="PTHR33884:SF3">
    <property type="entry name" value="UPF0410 PROTEIN YMGE"/>
    <property type="match status" value="1"/>
</dbReference>
<name>A0A133S7K2_9FIRM</name>
<evidence type="ECO:0000256" key="4">
    <source>
        <dbReference type="ARBA" id="ARBA00022692"/>
    </source>
</evidence>
<evidence type="ECO:0000256" key="2">
    <source>
        <dbReference type="ARBA" id="ARBA00011006"/>
    </source>
</evidence>
<evidence type="ECO:0000256" key="1">
    <source>
        <dbReference type="ARBA" id="ARBA00004651"/>
    </source>
</evidence>
<accession>A0A133S7K2</accession>
<evidence type="ECO:0000256" key="5">
    <source>
        <dbReference type="ARBA" id="ARBA00022989"/>
    </source>
</evidence>
<comment type="caution">
    <text evidence="7">The sequence shown here is derived from an EMBL/GenBank/DDBJ whole genome shotgun (WGS) entry which is preliminary data.</text>
</comment>
<dbReference type="RefSeq" id="WP_005379503.1">
    <property type="nucleotide sequence ID" value="NZ_CBCSFX010000005.1"/>
</dbReference>
<sequence>MLWSIIVGGFIGFLAGAITNKGGAMGVIAKVVAGLIGSSVGQSLFGTWGPSLAGMSLIPSVLGAVIIVAVVSFFFGKRG</sequence>
<protein>
    <submittedName>
        <fullName evidence="7">Transglycosylase associated protein</fullName>
    </submittedName>
</protein>
<keyword evidence="5" id="KW-1133">Transmembrane helix</keyword>
<dbReference type="AlphaFoldDB" id="A0A133S7K2"/>
<dbReference type="Proteomes" id="UP000070226">
    <property type="component" value="Unassembled WGS sequence"/>
</dbReference>
<dbReference type="InterPro" id="IPR007341">
    <property type="entry name" value="Transgly_assoc"/>
</dbReference>
<evidence type="ECO:0000313" key="7">
    <source>
        <dbReference type="EMBL" id="KXA65661.1"/>
    </source>
</evidence>
<organism evidence="7">
    <name type="scientific">Veillonella atypica</name>
    <dbReference type="NCBI Taxonomy" id="39777"/>
    <lineage>
        <taxon>Bacteria</taxon>
        <taxon>Bacillati</taxon>
        <taxon>Bacillota</taxon>
        <taxon>Negativicutes</taxon>
        <taxon>Veillonellales</taxon>
        <taxon>Veillonellaceae</taxon>
        <taxon>Veillonella</taxon>
    </lineage>
</organism>
<dbReference type="PANTHER" id="PTHR33884">
    <property type="entry name" value="UPF0410 PROTEIN YMGE"/>
    <property type="match status" value="1"/>
</dbReference>
<proteinExistence type="inferred from homology"/>
<keyword evidence="3" id="KW-1003">Cell membrane</keyword>
<keyword evidence="6" id="KW-0472">Membrane</keyword>
<keyword evidence="4" id="KW-0812">Transmembrane</keyword>
<evidence type="ECO:0000256" key="6">
    <source>
        <dbReference type="ARBA" id="ARBA00023136"/>
    </source>
</evidence>
<dbReference type="KEGG" id="vat:B7L28_01765"/>